<dbReference type="EMBL" id="AP017645">
    <property type="protein sequence ID" value="BAV62639.1"/>
    <property type="molecule type" value="Genomic_DNA"/>
</dbReference>
<keyword evidence="1" id="KW-1133">Transmembrane helix</keyword>
<keyword evidence="1" id="KW-0812">Transmembrane</keyword>
<sequence length="74" mass="8634">MVEIFDLRDTYPTSKARYNRAMNASANSVNTTTLRYHNRYITTCFEIMIMSIITMGLIILAIVCIFLWIISMMM</sequence>
<evidence type="ECO:0000313" key="5">
    <source>
        <dbReference type="Proteomes" id="UP000241484"/>
    </source>
</evidence>
<dbReference type="Proteomes" id="UP000241484">
    <property type="component" value="Segment"/>
</dbReference>
<name>A0A1E1ETR7_9VIRU</name>
<dbReference type="EMBL" id="AP017644">
    <property type="protein sequence ID" value="BAV61651.1"/>
    <property type="molecule type" value="Genomic_DNA"/>
</dbReference>
<evidence type="ECO:0000256" key="1">
    <source>
        <dbReference type="SAM" id="Phobius"/>
    </source>
</evidence>
<dbReference type="Proteomes" id="UP000240366">
    <property type="component" value="Segment"/>
</dbReference>
<evidence type="ECO:0000313" key="4">
    <source>
        <dbReference type="Proteomes" id="UP000240366"/>
    </source>
</evidence>
<proteinExistence type="predicted"/>
<feature type="transmembrane region" description="Helical" evidence="1">
    <location>
        <begin position="47"/>
        <end position="70"/>
    </location>
</feature>
<accession>A0A1E1ETR7</accession>
<evidence type="ECO:0000313" key="3">
    <source>
        <dbReference type="EMBL" id="BAV62639.1"/>
    </source>
</evidence>
<evidence type="ECO:0000313" key="2">
    <source>
        <dbReference type="EMBL" id="BAV61651.1"/>
    </source>
</evidence>
<protein>
    <submittedName>
        <fullName evidence="2">Uncharacterized protein</fullName>
    </submittedName>
</protein>
<organism evidence="2 5">
    <name type="scientific">Acanthamoeba castellanii mimivirus</name>
    <dbReference type="NCBI Taxonomy" id="1899318"/>
    <lineage>
        <taxon>Viruses</taxon>
        <taxon>Varidnaviria</taxon>
        <taxon>Bamfordvirae</taxon>
        <taxon>Nucleocytoviricota</taxon>
        <taxon>Megaviricetes</taxon>
        <taxon>Imitervirales</taxon>
        <taxon>Mimiviridae</taxon>
        <taxon>Megamimivirinae</taxon>
        <taxon>Mimivirus</taxon>
    </lineage>
</organism>
<keyword evidence="1" id="KW-0472">Membrane</keyword>
<reference evidence="4 5" key="1">
    <citation type="submission" date="2016-09" db="EMBL/GenBank/DDBJ databases">
        <title>Nearly complete genome sequences of 2 Mimiviridae isolates, Mimivirus shirakomae and Mimivirus kasaii from Japanese pond and river mouth.</title>
        <authorList>
            <person name="Takemura M."/>
            <person name="Mikami T."/>
            <person name="Murono S."/>
        </authorList>
    </citation>
    <scope>NUCLEOTIDE SEQUENCE [LARGE SCALE GENOMIC DNA]</scope>
    <source>
        <strain evidence="2 5">Mimivirus kasaii</strain>
        <strain evidence="3 4">Mimivirus shirakomae</strain>
    </source>
</reference>